<proteinExistence type="predicted"/>
<feature type="region of interest" description="Disordered" evidence="1">
    <location>
        <begin position="13"/>
        <end position="36"/>
    </location>
</feature>
<sequence>MPFVEDPTLYCRQSKQRTPDGRTEGRKEQSSGEHWRHISQRTLTFRTCQHFYPDLAGHVFDSDEKEEEKEPRSEMMLVIMSLLISLQLSTRSESNHQPVKQENMASGIMAGGSLLSAYLRGLLDKLTSGEFVEFFEDTK</sequence>
<dbReference type="EMBL" id="JANJYI010000009">
    <property type="protein sequence ID" value="KAK2636919.1"/>
    <property type="molecule type" value="Genomic_DNA"/>
</dbReference>
<protein>
    <submittedName>
        <fullName evidence="2">Uncharacterized protein</fullName>
    </submittedName>
</protein>
<organism evidence="2 3">
    <name type="scientific">Dipteronia dyeriana</name>
    <dbReference type="NCBI Taxonomy" id="168575"/>
    <lineage>
        <taxon>Eukaryota</taxon>
        <taxon>Viridiplantae</taxon>
        <taxon>Streptophyta</taxon>
        <taxon>Embryophyta</taxon>
        <taxon>Tracheophyta</taxon>
        <taxon>Spermatophyta</taxon>
        <taxon>Magnoliopsida</taxon>
        <taxon>eudicotyledons</taxon>
        <taxon>Gunneridae</taxon>
        <taxon>Pentapetalae</taxon>
        <taxon>rosids</taxon>
        <taxon>malvids</taxon>
        <taxon>Sapindales</taxon>
        <taxon>Sapindaceae</taxon>
        <taxon>Hippocastanoideae</taxon>
        <taxon>Acereae</taxon>
        <taxon>Dipteronia</taxon>
    </lineage>
</organism>
<evidence type="ECO:0000313" key="2">
    <source>
        <dbReference type="EMBL" id="KAK2636919.1"/>
    </source>
</evidence>
<evidence type="ECO:0000313" key="3">
    <source>
        <dbReference type="Proteomes" id="UP001280121"/>
    </source>
</evidence>
<dbReference type="Proteomes" id="UP001280121">
    <property type="component" value="Unassembled WGS sequence"/>
</dbReference>
<comment type="caution">
    <text evidence="2">The sequence shown here is derived from an EMBL/GenBank/DDBJ whole genome shotgun (WGS) entry which is preliminary data.</text>
</comment>
<feature type="compositionally biased region" description="Basic and acidic residues" evidence="1">
    <location>
        <begin position="17"/>
        <end position="36"/>
    </location>
</feature>
<gene>
    <name evidence="2" type="ORF">Ddye_031711</name>
</gene>
<name>A0AAD9TJV9_9ROSI</name>
<reference evidence="2" key="1">
    <citation type="journal article" date="2023" name="Plant J.">
        <title>Genome sequences and population genomics provide insights into the demographic history, inbreeding, and mutation load of two 'living fossil' tree species of Dipteronia.</title>
        <authorList>
            <person name="Feng Y."/>
            <person name="Comes H.P."/>
            <person name="Chen J."/>
            <person name="Zhu S."/>
            <person name="Lu R."/>
            <person name="Zhang X."/>
            <person name="Li P."/>
            <person name="Qiu J."/>
            <person name="Olsen K.M."/>
            <person name="Qiu Y."/>
        </authorList>
    </citation>
    <scope>NUCLEOTIDE SEQUENCE</scope>
    <source>
        <strain evidence="2">KIB01</strain>
    </source>
</reference>
<accession>A0AAD9TJV9</accession>
<dbReference type="AlphaFoldDB" id="A0AAD9TJV9"/>
<evidence type="ECO:0000256" key="1">
    <source>
        <dbReference type="SAM" id="MobiDB-lite"/>
    </source>
</evidence>
<keyword evidence="3" id="KW-1185">Reference proteome</keyword>